<keyword evidence="2" id="KW-1185">Reference proteome</keyword>
<reference evidence="1" key="1">
    <citation type="submission" date="2021-06" db="EMBL/GenBank/DDBJ databases">
        <title>Parelaphostrongylus tenuis whole genome reference sequence.</title>
        <authorList>
            <person name="Garwood T.J."/>
            <person name="Larsen P.A."/>
            <person name="Fountain-Jones N.M."/>
            <person name="Garbe J.R."/>
            <person name="Macchietto M.G."/>
            <person name="Kania S.A."/>
            <person name="Gerhold R.W."/>
            <person name="Richards J.E."/>
            <person name="Wolf T.M."/>
        </authorList>
    </citation>
    <scope>NUCLEOTIDE SEQUENCE</scope>
    <source>
        <strain evidence="1">MNPRO001-30</strain>
        <tissue evidence="1">Meninges</tissue>
    </source>
</reference>
<sequence length="88" mass="10325">MALQYSVPVTIPRLHSYYSNVTLKFILEEAHLFMIRVHLIAFYTLITTHEKDIPADNLKLRKCEVEPDGKRAVDFILKDSCFEPFRQV</sequence>
<organism evidence="1 2">
    <name type="scientific">Parelaphostrongylus tenuis</name>
    <name type="common">Meningeal worm</name>
    <dbReference type="NCBI Taxonomy" id="148309"/>
    <lineage>
        <taxon>Eukaryota</taxon>
        <taxon>Metazoa</taxon>
        <taxon>Ecdysozoa</taxon>
        <taxon>Nematoda</taxon>
        <taxon>Chromadorea</taxon>
        <taxon>Rhabditida</taxon>
        <taxon>Rhabditina</taxon>
        <taxon>Rhabditomorpha</taxon>
        <taxon>Strongyloidea</taxon>
        <taxon>Metastrongylidae</taxon>
        <taxon>Parelaphostrongylus</taxon>
    </lineage>
</organism>
<evidence type="ECO:0000313" key="2">
    <source>
        <dbReference type="Proteomes" id="UP001196413"/>
    </source>
</evidence>
<proteinExistence type="predicted"/>
<dbReference type="EMBL" id="JAHQIW010000313">
    <property type="protein sequence ID" value="KAJ1347445.1"/>
    <property type="molecule type" value="Genomic_DNA"/>
</dbReference>
<gene>
    <name evidence="1" type="ORF">KIN20_002498</name>
</gene>
<protein>
    <submittedName>
        <fullName evidence="1">Uncharacterized protein</fullName>
    </submittedName>
</protein>
<accession>A0AAD5LVS8</accession>
<evidence type="ECO:0000313" key="1">
    <source>
        <dbReference type="EMBL" id="KAJ1347445.1"/>
    </source>
</evidence>
<comment type="caution">
    <text evidence="1">The sequence shown here is derived from an EMBL/GenBank/DDBJ whole genome shotgun (WGS) entry which is preliminary data.</text>
</comment>
<dbReference type="Proteomes" id="UP001196413">
    <property type="component" value="Unassembled WGS sequence"/>
</dbReference>
<dbReference type="AlphaFoldDB" id="A0AAD5LVS8"/>
<name>A0AAD5LVS8_PARTN</name>